<evidence type="ECO:0000313" key="4">
    <source>
        <dbReference type="EMBL" id="CAI4217311.1"/>
    </source>
</evidence>
<name>A0A9P1H7F8_9PEZI</name>
<dbReference type="Pfam" id="PF05637">
    <property type="entry name" value="Glyco_transf_34"/>
    <property type="match status" value="1"/>
</dbReference>
<dbReference type="FunFam" id="3.90.550.10:FF:000149">
    <property type="entry name" value="Alpha-1,6-mannosyltransferase subunit"/>
    <property type="match status" value="1"/>
</dbReference>
<dbReference type="OrthoDB" id="205108at2759"/>
<dbReference type="AlphaFoldDB" id="A0A9P1H7F8"/>
<gene>
    <name evidence="4" type="ORF">PPNO1_LOCUS6922</name>
</gene>
<dbReference type="GO" id="GO:0000136">
    <property type="term" value="C:mannan polymerase complex"/>
    <property type="evidence" value="ECO:0007669"/>
    <property type="project" value="TreeGrafter"/>
</dbReference>
<dbReference type="InterPro" id="IPR008630">
    <property type="entry name" value="Glyco_trans_34"/>
</dbReference>
<organism evidence="4 5">
    <name type="scientific">Parascedosporium putredinis</name>
    <dbReference type="NCBI Taxonomy" id="1442378"/>
    <lineage>
        <taxon>Eukaryota</taxon>
        <taxon>Fungi</taxon>
        <taxon>Dikarya</taxon>
        <taxon>Ascomycota</taxon>
        <taxon>Pezizomycotina</taxon>
        <taxon>Sordariomycetes</taxon>
        <taxon>Hypocreomycetidae</taxon>
        <taxon>Microascales</taxon>
        <taxon>Microascaceae</taxon>
        <taxon>Parascedosporium</taxon>
    </lineage>
</organism>
<protein>
    <submittedName>
        <fullName evidence="4">Uncharacterized protein</fullName>
    </submittedName>
</protein>
<evidence type="ECO:0000313" key="5">
    <source>
        <dbReference type="Proteomes" id="UP000838763"/>
    </source>
</evidence>
<accession>A0A9P1H7F8</accession>
<dbReference type="PANTHER" id="PTHR31306">
    <property type="entry name" value="ALPHA-1,6-MANNOSYLTRANSFERASE MNN11-RELATED"/>
    <property type="match status" value="1"/>
</dbReference>
<dbReference type="Gene3D" id="3.90.550.10">
    <property type="entry name" value="Spore Coat Polysaccharide Biosynthesis Protein SpsA, Chain A"/>
    <property type="match status" value="1"/>
</dbReference>
<dbReference type="Proteomes" id="UP000838763">
    <property type="component" value="Unassembled WGS sequence"/>
</dbReference>
<dbReference type="PANTHER" id="PTHR31306:SF10">
    <property type="entry name" value="ALPHA-1,6-MANNOSYLTRANSFERASE MNN11-RELATED"/>
    <property type="match status" value="1"/>
</dbReference>
<reference evidence="4" key="1">
    <citation type="submission" date="2022-11" db="EMBL/GenBank/DDBJ databases">
        <authorList>
            <person name="Scott C."/>
            <person name="Bruce N."/>
        </authorList>
    </citation>
    <scope>NUCLEOTIDE SEQUENCE</scope>
</reference>
<keyword evidence="3" id="KW-0808">Transferase</keyword>
<keyword evidence="5" id="KW-1185">Reference proteome</keyword>
<evidence type="ECO:0000256" key="3">
    <source>
        <dbReference type="ARBA" id="ARBA00022679"/>
    </source>
</evidence>
<comment type="caution">
    <text evidence="4">The sequence shown here is derived from an EMBL/GenBank/DDBJ whole genome shotgun (WGS) entry which is preliminary data.</text>
</comment>
<proteinExistence type="inferred from homology"/>
<dbReference type="GO" id="GO:0006487">
    <property type="term" value="P:protein N-linked glycosylation"/>
    <property type="evidence" value="ECO:0007669"/>
    <property type="project" value="TreeGrafter"/>
</dbReference>
<dbReference type="InterPro" id="IPR029044">
    <property type="entry name" value="Nucleotide-diphossugar_trans"/>
</dbReference>
<sequence length="243" mass="27686">MVTVLDSSHGLEYGETVKENRKSYAKLHGYETFFAHVGDYDLLGSPMSWTKIVAMRHALNKFPNCQYIWFLTQDAFIMNPAVSIHKDIMASDKLENLMIRNQPVALPDSIIKTYSHLKPENVDVVVTQDFEGMSADSLIIRNSEWAEFFLDSWYDPLYRSYNFQKAETHALEHIAQWHPTILSKLALVPQSTLNSYSRATLGAKYSTGDFVVRFAGCTKMGNTACHQEAGRYNELRRNAFANA</sequence>
<dbReference type="EMBL" id="CALLCH030000016">
    <property type="protein sequence ID" value="CAI4217311.1"/>
    <property type="molecule type" value="Genomic_DNA"/>
</dbReference>
<dbReference type="GO" id="GO:0000009">
    <property type="term" value="F:alpha-1,6-mannosyltransferase activity"/>
    <property type="evidence" value="ECO:0007669"/>
    <property type="project" value="TreeGrafter"/>
</dbReference>
<keyword evidence="2" id="KW-0328">Glycosyltransferase</keyword>
<comment type="similarity">
    <text evidence="1">Belongs to the glycosyltransferase 34 family.</text>
</comment>
<evidence type="ECO:0000256" key="2">
    <source>
        <dbReference type="ARBA" id="ARBA00022676"/>
    </source>
</evidence>
<evidence type="ECO:0000256" key="1">
    <source>
        <dbReference type="ARBA" id="ARBA00005664"/>
    </source>
</evidence>